<name>A0ABP4PZF2_9ACTN</name>
<organism evidence="2 3">
    <name type="scientific">Kribbella hippodromi</name>
    <dbReference type="NCBI Taxonomy" id="434347"/>
    <lineage>
        <taxon>Bacteria</taxon>
        <taxon>Bacillati</taxon>
        <taxon>Actinomycetota</taxon>
        <taxon>Actinomycetes</taxon>
        <taxon>Propionibacteriales</taxon>
        <taxon>Kribbellaceae</taxon>
        <taxon>Kribbella</taxon>
    </lineage>
</organism>
<evidence type="ECO:0000256" key="1">
    <source>
        <dbReference type="SAM" id="MobiDB-lite"/>
    </source>
</evidence>
<accession>A0ABP4PZF2</accession>
<feature type="compositionally biased region" description="Basic residues" evidence="1">
    <location>
        <begin position="51"/>
        <end position="62"/>
    </location>
</feature>
<keyword evidence="3" id="KW-1185">Reference proteome</keyword>
<sequence length="99" mass="11055">MAYAPRSRTALLEARVVYAHTTYATRSPAARHEPPFIYIGAPAATATNPRVRLHRRPKRPRSRAAPPRTRFVRGEPGKRSRCRAAPNPRVVCADDVSEP</sequence>
<dbReference type="Proteomes" id="UP001501705">
    <property type="component" value="Unassembled WGS sequence"/>
</dbReference>
<evidence type="ECO:0000313" key="2">
    <source>
        <dbReference type="EMBL" id="GAA1592740.1"/>
    </source>
</evidence>
<dbReference type="EMBL" id="BAAAPH010000021">
    <property type="protein sequence ID" value="GAA1592740.1"/>
    <property type="molecule type" value="Genomic_DNA"/>
</dbReference>
<gene>
    <name evidence="2" type="ORF">GCM10009804_56520</name>
</gene>
<reference evidence="3" key="1">
    <citation type="journal article" date="2019" name="Int. J. Syst. Evol. Microbiol.">
        <title>The Global Catalogue of Microorganisms (GCM) 10K type strain sequencing project: providing services to taxonomists for standard genome sequencing and annotation.</title>
        <authorList>
            <consortium name="The Broad Institute Genomics Platform"/>
            <consortium name="The Broad Institute Genome Sequencing Center for Infectious Disease"/>
            <person name="Wu L."/>
            <person name="Ma J."/>
        </authorList>
    </citation>
    <scope>NUCLEOTIDE SEQUENCE [LARGE SCALE GENOMIC DNA]</scope>
    <source>
        <strain evidence="3">JCM 15572</strain>
    </source>
</reference>
<comment type="caution">
    <text evidence="2">The sequence shown here is derived from an EMBL/GenBank/DDBJ whole genome shotgun (WGS) entry which is preliminary data.</text>
</comment>
<feature type="region of interest" description="Disordered" evidence="1">
    <location>
        <begin position="47"/>
        <end position="99"/>
    </location>
</feature>
<proteinExistence type="predicted"/>
<evidence type="ECO:0000313" key="3">
    <source>
        <dbReference type="Proteomes" id="UP001501705"/>
    </source>
</evidence>
<protein>
    <submittedName>
        <fullName evidence="2">Uncharacterized protein</fullName>
    </submittedName>
</protein>